<evidence type="ECO:0000256" key="1">
    <source>
        <dbReference type="SAM" id="SignalP"/>
    </source>
</evidence>
<feature type="domain" description="DUF1585" evidence="2">
    <location>
        <begin position="467"/>
        <end position="535"/>
    </location>
</feature>
<feature type="domain" description="DUF1587" evidence="3">
    <location>
        <begin position="45"/>
        <end position="109"/>
    </location>
</feature>
<evidence type="ECO:0000259" key="5">
    <source>
        <dbReference type="Pfam" id="PF07631"/>
    </source>
</evidence>
<dbReference type="InterPro" id="IPR013042">
    <property type="entry name" value="DUF1592"/>
</dbReference>
<name>A0A841HPN6_9GAMM</name>
<gene>
    <name evidence="7" type="ORF">HNQ60_002893</name>
</gene>
<dbReference type="AlphaFoldDB" id="A0A841HPN6"/>
<dbReference type="Pfam" id="PF07631">
    <property type="entry name" value="PSD4"/>
    <property type="match status" value="1"/>
</dbReference>
<dbReference type="InterPro" id="IPR011478">
    <property type="entry name" value="DUF1585"/>
</dbReference>
<evidence type="ECO:0000313" key="7">
    <source>
        <dbReference type="EMBL" id="MBB6094012.1"/>
    </source>
</evidence>
<sequence>MLTKIAARGRMIAVVCAGLVGAAGLNAAPAAEKNSAGAATKVALRRITESQYRHTIADVFGPGIKVEARFEPERREDGLLALGSAVLSLTSSGFEQYFALAGSIADQALSRKDRESFVGCAPHDPSKADDACARGFIAKYGESLFRRPLTESELQSRLKAAALGANQSGDFYGGLELALASLLVAPDFLFRVEMAEPDPANAGQYRLDAYTKASRLSFLIWDSTPDAELLAAARSGALHSQEELDSQIRRLIASPKFEAGARAFFADMLQLDGFGNLVKDPTIYPKFNQSIAEESREQMLLRAVNLLVHRKGDYRDLFTSKDTFISRPLASVYNVPFASKQSWATYTFPEDSERSGILTDIGFLALNAHPGSSSPTRRGIKVLEVFMCQATPQPPANVDFSKVQDSKQGTVRGRLLDHMENEGCSGCHRRTDPLGLALEHFDGLGQLRTIENGMPIDVTADLKEVKLEGAQGVGEYLRNEPRVPACLVRNVYQYGVGQKTVGRDRPYLAAQTEAFAASGYRFPDLVASVASSAEFFKVVTPKKASPAPIVASTASPSPPIAE</sequence>
<evidence type="ECO:0000313" key="8">
    <source>
        <dbReference type="Proteomes" id="UP000588068"/>
    </source>
</evidence>
<keyword evidence="1" id="KW-0732">Signal</keyword>
<dbReference type="Pfam" id="PF07624">
    <property type="entry name" value="PSD2"/>
    <property type="match status" value="1"/>
</dbReference>
<evidence type="ECO:0000259" key="6">
    <source>
        <dbReference type="Pfam" id="PF07637"/>
    </source>
</evidence>
<feature type="chain" id="PRO_5032821653" description="DUF1592 domain-containing protein" evidence="1">
    <location>
        <begin position="28"/>
        <end position="562"/>
    </location>
</feature>
<dbReference type="InterPro" id="IPR013039">
    <property type="entry name" value="DUF1588"/>
</dbReference>
<evidence type="ECO:0000259" key="2">
    <source>
        <dbReference type="Pfam" id="PF07624"/>
    </source>
</evidence>
<dbReference type="InterPro" id="IPR013036">
    <property type="entry name" value="DUF1587"/>
</dbReference>
<evidence type="ECO:0008006" key="9">
    <source>
        <dbReference type="Google" id="ProtNLM"/>
    </source>
</evidence>
<dbReference type="EMBL" id="JACHHZ010000003">
    <property type="protein sequence ID" value="MBB6094012.1"/>
    <property type="molecule type" value="Genomic_DNA"/>
</dbReference>
<dbReference type="Pfam" id="PF07627">
    <property type="entry name" value="PSCyt3"/>
    <property type="match status" value="1"/>
</dbReference>
<dbReference type="Pfam" id="PF07626">
    <property type="entry name" value="PSD3"/>
    <property type="match status" value="1"/>
</dbReference>
<organism evidence="7 8">
    <name type="scientific">Povalibacter uvarum</name>
    <dbReference type="NCBI Taxonomy" id="732238"/>
    <lineage>
        <taxon>Bacteria</taxon>
        <taxon>Pseudomonadati</taxon>
        <taxon>Pseudomonadota</taxon>
        <taxon>Gammaproteobacteria</taxon>
        <taxon>Steroidobacterales</taxon>
        <taxon>Steroidobacteraceae</taxon>
        <taxon>Povalibacter</taxon>
    </lineage>
</organism>
<evidence type="ECO:0000259" key="4">
    <source>
        <dbReference type="Pfam" id="PF07627"/>
    </source>
</evidence>
<feature type="domain" description="DUF1592" evidence="5">
    <location>
        <begin position="207"/>
        <end position="335"/>
    </location>
</feature>
<keyword evidence="8" id="KW-1185">Reference proteome</keyword>
<feature type="domain" description="DUF1595" evidence="6">
    <location>
        <begin position="132"/>
        <end position="193"/>
    </location>
</feature>
<proteinExistence type="predicted"/>
<protein>
    <recommendedName>
        <fullName evidence="9">DUF1592 domain-containing protein</fullName>
    </recommendedName>
</protein>
<evidence type="ECO:0000259" key="3">
    <source>
        <dbReference type="Pfam" id="PF07626"/>
    </source>
</evidence>
<dbReference type="Proteomes" id="UP000588068">
    <property type="component" value="Unassembled WGS sequence"/>
</dbReference>
<comment type="caution">
    <text evidence="7">The sequence shown here is derived from an EMBL/GenBank/DDBJ whole genome shotgun (WGS) entry which is preliminary data.</text>
</comment>
<feature type="domain" description="DUF1588" evidence="4">
    <location>
        <begin position="354"/>
        <end position="449"/>
    </location>
</feature>
<dbReference type="InterPro" id="IPR013043">
    <property type="entry name" value="DUF1595"/>
</dbReference>
<accession>A0A841HPN6</accession>
<reference evidence="7 8" key="1">
    <citation type="submission" date="2020-08" db="EMBL/GenBank/DDBJ databases">
        <title>Genomic Encyclopedia of Type Strains, Phase IV (KMG-IV): sequencing the most valuable type-strain genomes for metagenomic binning, comparative biology and taxonomic classification.</title>
        <authorList>
            <person name="Goeker M."/>
        </authorList>
    </citation>
    <scope>NUCLEOTIDE SEQUENCE [LARGE SCALE GENOMIC DNA]</scope>
    <source>
        <strain evidence="7 8">DSM 26723</strain>
    </source>
</reference>
<dbReference type="Pfam" id="PF07637">
    <property type="entry name" value="PSD5"/>
    <property type="match status" value="1"/>
</dbReference>
<feature type="signal peptide" evidence="1">
    <location>
        <begin position="1"/>
        <end position="27"/>
    </location>
</feature>